<dbReference type="EMBL" id="CP017269">
    <property type="protein sequence ID" value="AOT71690.1"/>
    <property type="molecule type" value="Genomic_DNA"/>
</dbReference>
<dbReference type="Proteomes" id="UP000095743">
    <property type="component" value="Chromosome"/>
</dbReference>
<dbReference type="OrthoDB" id="1787349at2"/>
<sequence length="115" mass="12788">MKKSVLILTVIALMVTVFATAALAAEKEESPQWFKDMLQWKKEQVEEAVKDGTITAEDAKLFYERFDAMEKYHEENGFTMNGMGFGSCRGGLFNKAGGRGGFGGGMMNRFNLSNQ</sequence>
<accession>A0A1D8GLB3</accession>
<evidence type="ECO:0000313" key="2">
    <source>
        <dbReference type="EMBL" id="AOT71690.1"/>
    </source>
</evidence>
<reference evidence="2 3" key="1">
    <citation type="submission" date="2016-09" db="EMBL/GenBank/DDBJ databases">
        <title>Genomic analysis reveals versatility of anaerobic energy metabolism of Geosporobacter ferrireducens IRF9 of phylum Firmicutes.</title>
        <authorList>
            <person name="Kim S.-J."/>
        </authorList>
    </citation>
    <scope>NUCLEOTIDE SEQUENCE [LARGE SCALE GENOMIC DNA]</scope>
    <source>
        <strain evidence="2 3">IRF9</strain>
    </source>
</reference>
<name>A0A1D8GLB3_9FIRM</name>
<proteinExistence type="predicted"/>
<dbReference type="KEGG" id="gfe:Gferi_20415"/>
<evidence type="ECO:0000313" key="3">
    <source>
        <dbReference type="Proteomes" id="UP000095743"/>
    </source>
</evidence>
<evidence type="ECO:0000256" key="1">
    <source>
        <dbReference type="SAM" id="SignalP"/>
    </source>
</evidence>
<feature type="signal peptide" evidence="1">
    <location>
        <begin position="1"/>
        <end position="24"/>
    </location>
</feature>
<organism evidence="2 3">
    <name type="scientific">Geosporobacter ferrireducens</name>
    <dbReference type="NCBI Taxonomy" id="1424294"/>
    <lineage>
        <taxon>Bacteria</taxon>
        <taxon>Bacillati</taxon>
        <taxon>Bacillota</taxon>
        <taxon>Clostridia</taxon>
        <taxon>Peptostreptococcales</taxon>
        <taxon>Thermotaleaceae</taxon>
        <taxon>Geosporobacter</taxon>
    </lineage>
</organism>
<feature type="chain" id="PRO_5009107497" description="DUF2680 domain-containing protein" evidence="1">
    <location>
        <begin position="25"/>
        <end position="115"/>
    </location>
</feature>
<dbReference type="RefSeq" id="WP_069979795.1">
    <property type="nucleotide sequence ID" value="NZ_CP017269.1"/>
</dbReference>
<keyword evidence="1" id="KW-0732">Signal</keyword>
<keyword evidence="3" id="KW-1185">Reference proteome</keyword>
<dbReference type="InterPro" id="IPR024485">
    <property type="entry name" value="DUF2680"/>
</dbReference>
<gene>
    <name evidence="2" type="ORF">Gferi_20415</name>
</gene>
<dbReference type="STRING" id="1424294.Gferi_20415"/>
<dbReference type="AlphaFoldDB" id="A0A1D8GLB3"/>
<evidence type="ECO:0008006" key="4">
    <source>
        <dbReference type="Google" id="ProtNLM"/>
    </source>
</evidence>
<protein>
    <recommendedName>
        <fullName evidence="4">DUF2680 domain-containing protein</fullName>
    </recommendedName>
</protein>
<dbReference type="Pfam" id="PF10925">
    <property type="entry name" value="DUF2680"/>
    <property type="match status" value="1"/>
</dbReference>